<dbReference type="AlphaFoldDB" id="D8UB54"/>
<dbReference type="KEGG" id="vcn:VOLCADRAFT_96821"/>
<dbReference type="EMBL" id="GL378376">
    <property type="protein sequence ID" value="EFJ43112.1"/>
    <property type="molecule type" value="Genomic_DNA"/>
</dbReference>
<accession>D8UB54</accession>
<organism evidence="3">
    <name type="scientific">Volvox carteri f. nagariensis</name>
    <dbReference type="NCBI Taxonomy" id="3068"/>
    <lineage>
        <taxon>Eukaryota</taxon>
        <taxon>Viridiplantae</taxon>
        <taxon>Chlorophyta</taxon>
        <taxon>core chlorophytes</taxon>
        <taxon>Chlorophyceae</taxon>
        <taxon>CS clade</taxon>
        <taxon>Chlamydomonadales</taxon>
        <taxon>Volvocaceae</taxon>
        <taxon>Volvox</taxon>
    </lineage>
</organism>
<feature type="compositionally biased region" description="Low complexity" evidence="1">
    <location>
        <begin position="373"/>
        <end position="384"/>
    </location>
</feature>
<gene>
    <name evidence="2" type="ORF">VOLCADRAFT_96821</name>
</gene>
<dbReference type="OrthoDB" id="549020at2759"/>
<evidence type="ECO:0000313" key="2">
    <source>
        <dbReference type="EMBL" id="EFJ43112.1"/>
    </source>
</evidence>
<dbReference type="SUPFAM" id="SSF53098">
    <property type="entry name" value="Ribonuclease H-like"/>
    <property type="match status" value="1"/>
</dbReference>
<feature type="region of interest" description="Disordered" evidence="1">
    <location>
        <begin position="373"/>
        <end position="392"/>
    </location>
</feature>
<feature type="region of interest" description="Disordered" evidence="1">
    <location>
        <begin position="628"/>
        <end position="658"/>
    </location>
</feature>
<feature type="region of interest" description="Disordered" evidence="1">
    <location>
        <begin position="259"/>
        <end position="279"/>
    </location>
</feature>
<keyword evidence="3" id="KW-1185">Reference proteome</keyword>
<evidence type="ECO:0000313" key="3">
    <source>
        <dbReference type="Proteomes" id="UP000001058"/>
    </source>
</evidence>
<feature type="compositionally biased region" description="Low complexity" evidence="1">
    <location>
        <begin position="701"/>
        <end position="715"/>
    </location>
</feature>
<dbReference type="InterPro" id="IPR012337">
    <property type="entry name" value="RNaseH-like_sf"/>
</dbReference>
<name>D8UB54_VOLCA</name>
<dbReference type="GO" id="GO:0003676">
    <property type="term" value="F:nucleic acid binding"/>
    <property type="evidence" value="ECO:0007669"/>
    <property type="project" value="InterPro"/>
</dbReference>
<dbReference type="Proteomes" id="UP000001058">
    <property type="component" value="Unassembled WGS sequence"/>
</dbReference>
<dbReference type="GeneID" id="9614780"/>
<feature type="compositionally biased region" description="Gly residues" evidence="1">
    <location>
        <begin position="629"/>
        <end position="642"/>
    </location>
</feature>
<evidence type="ECO:0000256" key="1">
    <source>
        <dbReference type="SAM" id="MobiDB-lite"/>
    </source>
</evidence>
<sequence>MIKNKLRKREPSLSPILLNSATPLAHLKMMLLSPESREVFSVRTEMDLEVLAMDELALRRAATNATSLISDLEQLHLLSSSWRFSPASCIGTTPAAQYTGAGLNVSNSLAVNYINGSGNLITGATSYINNGNTALTGCSANGQLRTVFSLGPDDRDAVDLHANALSQTVLNAVVAAWPGSSALARLKRRAALALAAAADGPEGPYSMLASALGDILHRHEADAVAELRHPVTKTLRVKQLLHEGSPTDALSQQSLPLTHGSLLQPGLTGQPPPGDGNGAAATITTGPGVDGVAGFLRVVKGKYDIVVVLDFSGLMRTHGHHQPGGLQVTTSGTVGTTSAAQPAPAMLLQTSLSTGGLGSRSFDLGTATAAAAPGLPSSASLPVPSARPPPMERSASDLAAAAIELGLSMTSGVGGGGGPSTAAGAGLLTASGVSVLPSAALPPSAEEGLSELALRAFPGPSAAAQLRRAIVVHLSGLPRRCQPWSHLAAFAESMQALKPASKLPKLRSFMMHPDSRGVFLDIHLPGPGVGCALAALDLAALRRAAAAGLAAAITAAWPGQAPLERIRRAAAFTLAFAVRGPAGPYTMLGSALGTAIRKRDKEAFDALAGMGKLSELLDDSATTGSNYTIGGGGGGDGDGGGTAASRESAGSGRAVSDGSTGASVAEAVSAGPGSGGASAAAAVSAGPSSAGVAAAGVVRSSSDGDGAAAGAQRSSGDGGAVAGGNGGAGAGSGYIVSFKKDQDGYMRLRLEALLLDWPKEEPSAVVAATSLATASAAASTASSEGPATAAGLQISGSGGLQVSLEAAVATADDTASVASADISSYGGNGGLAGSEAATIAAAKRCIARLLAWAPPPHQLTFAKLGAQVPKLLGGARIGRNLRLVCLEEPDVFSVQSQPHQHQQQELGQYNLSQIGIAVHGYDGRPALVSLYAPPALSISGGSAATAAAAASGGSDSGAGGGGSAASGAAATEAWPAAVYVLDCTANCTGDGPEAIGGVLLTSLRGLLEDPGVAKVVHGCEQVRPLELASGAAIAPLLDTAVLLNAIFTLLPPLPPPPPAAAVAVAAASGPLPSIGYSSAEAAAVAQLWIHVTELRAVLQSVELWADRPELLAVLGGVHFAAHRAELWAVAGRDRLWLSRPLSDGQVLVAAQSVRHLPELWSALCEAIPWLAAHAALRMMQHLRCSAATAAAAAAAAAATSGLGLRLPRQI</sequence>
<dbReference type="InParanoid" id="D8UB54"/>
<reference evidence="2 3" key="1">
    <citation type="journal article" date="2010" name="Science">
        <title>Genomic analysis of organismal complexity in the multicellular green alga Volvox carteri.</title>
        <authorList>
            <person name="Prochnik S.E."/>
            <person name="Umen J."/>
            <person name="Nedelcu A.M."/>
            <person name="Hallmann A."/>
            <person name="Miller S.M."/>
            <person name="Nishii I."/>
            <person name="Ferris P."/>
            <person name="Kuo A."/>
            <person name="Mitros T."/>
            <person name="Fritz-Laylin L.K."/>
            <person name="Hellsten U."/>
            <person name="Chapman J."/>
            <person name="Simakov O."/>
            <person name="Rensing S.A."/>
            <person name="Terry A."/>
            <person name="Pangilinan J."/>
            <person name="Kapitonov V."/>
            <person name="Jurka J."/>
            <person name="Salamov A."/>
            <person name="Shapiro H."/>
            <person name="Schmutz J."/>
            <person name="Grimwood J."/>
            <person name="Lindquist E."/>
            <person name="Lucas S."/>
            <person name="Grigoriev I.V."/>
            <person name="Schmitt R."/>
            <person name="Kirk D."/>
            <person name="Rokhsar D.S."/>
        </authorList>
    </citation>
    <scope>NUCLEOTIDE SEQUENCE [LARGE SCALE GENOMIC DNA]</scope>
    <source>
        <strain evidence="3">f. Nagariensis / Eve</strain>
    </source>
</reference>
<protein>
    <recommendedName>
        <fullName evidence="4">3'-5' exonuclease domain-containing protein</fullName>
    </recommendedName>
</protein>
<proteinExistence type="predicted"/>
<dbReference type="InterPro" id="IPR036397">
    <property type="entry name" value="RNaseH_sf"/>
</dbReference>
<feature type="region of interest" description="Disordered" evidence="1">
    <location>
        <begin position="701"/>
        <end position="720"/>
    </location>
</feature>
<dbReference type="STRING" id="3068.D8UB54"/>
<evidence type="ECO:0008006" key="4">
    <source>
        <dbReference type="Google" id="ProtNLM"/>
    </source>
</evidence>
<feature type="compositionally biased region" description="Low complexity" evidence="1">
    <location>
        <begin position="643"/>
        <end position="658"/>
    </location>
</feature>
<dbReference type="Gene3D" id="3.30.420.10">
    <property type="entry name" value="Ribonuclease H-like superfamily/Ribonuclease H"/>
    <property type="match status" value="1"/>
</dbReference>
<dbReference type="RefSeq" id="XP_002955911.1">
    <property type="nucleotide sequence ID" value="XM_002955865.1"/>
</dbReference>
<feature type="compositionally biased region" description="Low complexity" evidence="1">
    <location>
        <begin position="260"/>
        <end position="269"/>
    </location>
</feature>